<keyword evidence="4" id="KW-1185">Reference proteome</keyword>
<sequence length="166" mass="18503">MPRAFNHVAISVTDMDVAVAWYRDVMDMTVLLGPVEISASSATTDPALVNVVKNVFGPNIGKFKLCHLSSANGVGVELFQFIEPKGVRRENNFEYWKTGFYHIAVTEPDIEKLAQRIASSGGRQRTGILELAPSSGRKICFCEDPFGNVIEIYSHSYEQFWSNVQL</sequence>
<dbReference type="InterPro" id="IPR037523">
    <property type="entry name" value="VOC_core"/>
</dbReference>
<dbReference type="PROSITE" id="PS51819">
    <property type="entry name" value="VOC"/>
    <property type="match status" value="1"/>
</dbReference>
<dbReference type="GO" id="GO:0046491">
    <property type="term" value="P:L-methylmalonyl-CoA metabolic process"/>
    <property type="evidence" value="ECO:0007669"/>
    <property type="project" value="TreeGrafter"/>
</dbReference>
<reference evidence="3 4" key="1">
    <citation type="journal article" date="2014" name="Int. J. Syst. Evol. Microbiol.">
        <title>Nitrososphaera viennensis gen. nov., sp. nov., an aerobic and mesophilic, ammonia-oxidizing archaeon from soil and a member of the archaeal phylum Thaumarchaeota.</title>
        <authorList>
            <person name="Stieglmeier M."/>
            <person name="Klingl A."/>
            <person name="Alves R.J."/>
            <person name="Rittmann S.K."/>
            <person name="Melcher M."/>
            <person name="Leisch N."/>
            <person name="Schleper C."/>
        </authorList>
    </citation>
    <scope>NUCLEOTIDE SEQUENCE [LARGE SCALE GENOMIC DNA]</scope>
    <source>
        <strain evidence="3">EN76</strain>
    </source>
</reference>
<dbReference type="EMBL" id="CP007536">
    <property type="protein sequence ID" value="AIC16730.1"/>
    <property type="molecule type" value="Genomic_DNA"/>
</dbReference>
<feature type="domain" description="VOC" evidence="2">
    <location>
        <begin position="4"/>
        <end position="155"/>
    </location>
</feature>
<evidence type="ECO:0000313" key="4">
    <source>
        <dbReference type="Proteomes" id="UP000027093"/>
    </source>
</evidence>
<accession>A0A060HNJ5</accession>
<dbReference type="AlphaFoldDB" id="A0A060HNJ5"/>
<gene>
    <name evidence="3" type="ORF">NVIE_024660</name>
</gene>
<keyword evidence="1" id="KW-0479">Metal-binding</keyword>
<dbReference type="KEGG" id="nvn:NVIE_024660"/>
<dbReference type="GO" id="GO:0046872">
    <property type="term" value="F:metal ion binding"/>
    <property type="evidence" value="ECO:0007669"/>
    <property type="project" value="UniProtKB-KW"/>
</dbReference>
<dbReference type="GO" id="GO:0004493">
    <property type="term" value="F:methylmalonyl-CoA epimerase activity"/>
    <property type="evidence" value="ECO:0007669"/>
    <property type="project" value="TreeGrafter"/>
</dbReference>
<dbReference type="InterPro" id="IPR029068">
    <property type="entry name" value="Glyas_Bleomycin-R_OHBP_Dase"/>
</dbReference>
<dbReference type="Proteomes" id="UP000027093">
    <property type="component" value="Chromosome"/>
</dbReference>
<dbReference type="GeneID" id="74947707"/>
<dbReference type="HOGENOM" id="CLU_046006_7_1_2"/>
<evidence type="ECO:0000313" key="3">
    <source>
        <dbReference type="EMBL" id="AIC16730.1"/>
    </source>
</evidence>
<protein>
    <submittedName>
        <fullName evidence="3">Putative glyoxalase/bleomycin resistance domain protein</fullName>
    </submittedName>
</protein>
<dbReference type="Pfam" id="PF00903">
    <property type="entry name" value="Glyoxalase"/>
    <property type="match status" value="1"/>
</dbReference>
<name>A0A060HNJ5_9ARCH</name>
<organism evidence="3 4">
    <name type="scientific">Nitrososphaera viennensis EN76</name>
    <dbReference type="NCBI Taxonomy" id="926571"/>
    <lineage>
        <taxon>Archaea</taxon>
        <taxon>Nitrososphaerota</taxon>
        <taxon>Nitrososphaeria</taxon>
        <taxon>Nitrososphaerales</taxon>
        <taxon>Nitrososphaeraceae</taxon>
        <taxon>Nitrososphaera</taxon>
    </lineage>
</organism>
<dbReference type="Gene3D" id="3.10.180.10">
    <property type="entry name" value="2,3-Dihydroxybiphenyl 1,2-Dioxygenase, domain 1"/>
    <property type="match status" value="1"/>
</dbReference>
<dbReference type="OrthoDB" id="6111at2157"/>
<evidence type="ECO:0000256" key="1">
    <source>
        <dbReference type="ARBA" id="ARBA00022723"/>
    </source>
</evidence>
<dbReference type="STRING" id="926571.NVIE_024660"/>
<proteinExistence type="predicted"/>
<dbReference type="PANTHER" id="PTHR43048:SF6">
    <property type="entry name" value="BLR8189 PROTEIN"/>
    <property type="match status" value="1"/>
</dbReference>
<dbReference type="RefSeq" id="WP_075055436.1">
    <property type="nucleotide sequence ID" value="NZ_CP007536.1"/>
</dbReference>
<dbReference type="InterPro" id="IPR051785">
    <property type="entry name" value="MMCE/EMCE_epimerase"/>
</dbReference>
<dbReference type="PANTHER" id="PTHR43048">
    <property type="entry name" value="METHYLMALONYL-COA EPIMERASE"/>
    <property type="match status" value="1"/>
</dbReference>
<evidence type="ECO:0000259" key="2">
    <source>
        <dbReference type="PROSITE" id="PS51819"/>
    </source>
</evidence>
<dbReference type="InterPro" id="IPR004360">
    <property type="entry name" value="Glyas_Fos-R_dOase_dom"/>
</dbReference>
<dbReference type="SUPFAM" id="SSF54593">
    <property type="entry name" value="Glyoxalase/Bleomycin resistance protein/Dihydroxybiphenyl dioxygenase"/>
    <property type="match status" value="1"/>
</dbReference>